<dbReference type="SMART" id="SM00895">
    <property type="entry name" value="FCD"/>
    <property type="match status" value="1"/>
</dbReference>
<keyword evidence="1" id="KW-0805">Transcription regulation</keyword>
<dbReference type="Pfam" id="PF00392">
    <property type="entry name" value="GntR"/>
    <property type="match status" value="1"/>
</dbReference>
<feature type="region of interest" description="Disordered" evidence="4">
    <location>
        <begin position="223"/>
        <end position="249"/>
    </location>
</feature>
<dbReference type="KEGG" id="jde:Jden_0665"/>
<sequence length="249" mass="26794">MAHTTPRSGVSVLRVPRASTVDLIAIELRKAIFEGALPVGSQLGEVEISAQLGVSRSPLREAAQRLVQEGLLTATPGRGLRVSTIGPEAVADLYTERLAVETQAMRDIVHHARPLSPLHTALTFLKEVSEGDDARAIGDADLEFHRLLVSLSDSPRLMKAMERLVVETRIASYSMPQGYVVRRSVSPTYDALMTHLESGQVAAAVDALATQFTEAITRLTGRDSTTDTIASPLADPPQSLDPIGLPEQE</sequence>
<organism evidence="6 7">
    <name type="scientific">Jonesia denitrificans (strain ATCC 14870 / DSM 20603 / BCRC 15368 / CIP 55.134 / JCM 11481 / NBRC 15587 / NCTC 10816 / Prevot 55134)</name>
    <name type="common">Listeria denitrificans</name>
    <dbReference type="NCBI Taxonomy" id="471856"/>
    <lineage>
        <taxon>Bacteria</taxon>
        <taxon>Bacillati</taxon>
        <taxon>Actinomycetota</taxon>
        <taxon>Actinomycetes</taxon>
        <taxon>Micrococcales</taxon>
        <taxon>Jonesiaceae</taxon>
        <taxon>Jonesia</taxon>
    </lineage>
</organism>
<keyword evidence="2" id="KW-0238">DNA-binding</keyword>
<dbReference type="AlphaFoldDB" id="C7R1B4"/>
<name>C7R1B4_JONDD</name>
<evidence type="ECO:0000256" key="4">
    <source>
        <dbReference type="SAM" id="MobiDB-lite"/>
    </source>
</evidence>
<dbReference type="InterPro" id="IPR008920">
    <property type="entry name" value="TF_FadR/GntR_C"/>
</dbReference>
<evidence type="ECO:0000256" key="1">
    <source>
        <dbReference type="ARBA" id="ARBA00023015"/>
    </source>
</evidence>
<evidence type="ECO:0000313" key="6">
    <source>
        <dbReference type="EMBL" id="ACV08329.1"/>
    </source>
</evidence>
<dbReference type="InterPro" id="IPR036388">
    <property type="entry name" value="WH-like_DNA-bd_sf"/>
</dbReference>
<dbReference type="InterPro" id="IPR036390">
    <property type="entry name" value="WH_DNA-bd_sf"/>
</dbReference>
<evidence type="ECO:0000256" key="3">
    <source>
        <dbReference type="ARBA" id="ARBA00023163"/>
    </source>
</evidence>
<protein>
    <submittedName>
        <fullName evidence="6">Transcriptional regulator, GntR family</fullName>
    </submittedName>
</protein>
<keyword evidence="7" id="KW-1185">Reference proteome</keyword>
<evidence type="ECO:0000256" key="2">
    <source>
        <dbReference type="ARBA" id="ARBA00023125"/>
    </source>
</evidence>
<dbReference type="RefSeq" id="WP_015770957.1">
    <property type="nucleotide sequence ID" value="NC_013174.1"/>
</dbReference>
<dbReference type="PANTHER" id="PTHR43537">
    <property type="entry name" value="TRANSCRIPTIONAL REGULATOR, GNTR FAMILY"/>
    <property type="match status" value="1"/>
</dbReference>
<dbReference type="PANTHER" id="PTHR43537:SF5">
    <property type="entry name" value="UXU OPERON TRANSCRIPTIONAL REGULATOR"/>
    <property type="match status" value="1"/>
</dbReference>
<dbReference type="GO" id="GO:0003700">
    <property type="term" value="F:DNA-binding transcription factor activity"/>
    <property type="evidence" value="ECO:0007669"/>
    <property type="project" value="InterPro"/>
</dbReference>
<dbReference type="SUPFAM" id="SSF46785">
    <property type="entry name" value="Winged helix' DNA-binding domain"/>
    <property type="match status" value="1"/>
</dbReference>
<dbReference type="PROSITE" id="PS50949">
    <property type="entry name" value="HTH_GNTR"/>
    <property type="match status" value="1"/>
</dbReference>
<dbReference type="eggNOG" id="COG1802">
    <property type="taxonomic scope" value="Bacteria"/>
</dbReference>
<dbReference type="SUPFAM" id="SSF48008">
    <property type="entry name" value="GntR ligand-binding domain-like"/>
    <property type="match status" value="1"/>
</dbReference>
<dbReference type="SMART" id="SM00345">
    <property type="entry name" value="HTH_GNTR"/>
    <property type="match status" value="1"/>
</dbReference>
<reference evidence="6 7" key="1">
    <citation type="journal article" date="2009" name="Stand. Genomic Sci.">
        <title>Complete genome sequence of Jonesia denitrificans type strain (Prevot 55134).</title>
        <authorList>
            <person name="Pukall R."/>
            <person name="Gehrich-Schroter G."/>
            <person name="Lapidus A."/>
            <person name="Nolan M."/>
            <person name="Glavina Del Rio T."/>
            <person name="Lucas S."/>
            <person name="Chen F."/>
            <person name="Tice H."/>
            <person name="Pitluck S."/>
            <person name="Cheng J.F."/>
            <person name="Copeland A."/>
            <person name="Saunders E."/>
            <person name="Brettin T."/>
            <person name="Detter J.C."/>
            <person name="Bruce D."/>
            <person name="Goodwin L."/>
            <person name="Pati A."/>
            <person name="Ivanova N."/>
            <person name="Mavromatis K."/>
            <person name="Ovchinnikova G."/>
            <person name="Chen A."/>
            <person name="Palaniappan K."/>
            <person name="Land M."/>
            <person name="Hauser L."/>
            <person name="Chang Y.J."/>
            <person name="Jeffries C.D."/>
            <person name="Chain P."/>
            <person name="Goker M."/>
            <person name="Bristow J."/>
            <person name="Eisen J.A."/>
            <person name="Markowitz V."/>
            <person name="Hugenholtz P."/>
            <person name="Kyrpides N.C."/>
            <person name="Klenk H.P."/>
            <person name="Han C."/>
        </authorList>
    </citation>
    <scope>NUCLEOTIDE SEQUENCE [LARGE SCALE GENOMIC DNA]</scope>
    <source>
        <strain evidence="7">ATCC 14870 / DSM 20603 / BCRC 15368 / CIP 55.134 / JCM 11481 / NBRC 15587 / NCTC 10816 / Prevot 55134</strain>
    </source>
</reference>
<dbReference type="Pfam" id="PF07729">
    <property type="entry name" value="FCD"/>
    <property type="match status" value="1"/>
</dbReference>
<dbReference type="PRINTS" id="PR00035">
    <property type="entry name" value="HTHGNTR"/>
</dbReference>
<dbReference type="Gene3D" id="1.20.120.530">
    <property type="entry name" value="GntR ligand-binding domain-like"/>
    <property type="match status" value="1"/>
</dbReference>
<evidence type="ECO:0000313" key="7">
    <source>
        <dbReference type="Proteomes" id="UP000000628"/>
    </source>
</evidence>
<accession>C7R1B4</accession>
<feature type="domain" description="HTH gntR-type" evidence="5">
    <location>
        <begin position="18"/>
        <end position="85"/>
    </location>
</feature>
<dbReference type="Proteomes" id="UP000000628">
    <property type="component" value="Chromosome"/>
</dbReference>
<proteinExistence type="predicted"/>
<keyword evidence="3" id="KW-0804">Transcription</keyword>
<gene>
    <name evidence="6" type="ordered locus">Jden_0665</name>
</gene>
<dbReference type="CDD" id="cd07377">
    <property type="entry name" value="WHTH_GntR"/>
    <property type="match status" value="1"/>
</dbReference>
<dbReference type="InterPro" id="IPR011711">
    <property type="entry name" value="GntR_C"/>
</dbReference>
<dbReference type="InterPro" id="IPR000524">
    <property type="entry name" value="Tscrpt_reg_HTH_GntR"/>
</dbReference>
<dbReference type="GO" id="GO:0003677">
    <property type="term" value="F:DNA binding"/>
    <property type="evidence" value="ECO:0007669"/>
    <property type="project" value="UniProtKB-KW"/>
</dbReference>
<dbReference type="Gene3D" id="1.10.10.10">
    <property type="entry name" value="Winged helix-like DNA-binding domain superfamily/Winged helix DNA-binding domain"/>
    <property type="match status" value="1"/>
</dbReference>
<dbReference type="HOGENOM" id="CLU_017584_5_5_11"/>
<dbReference type="EMBL" id="CP001706">
    <property type="protein sequence ID" value="ACV08329.1"/>
    <property type="molecule type" value="Genomic_DNA"/>
</dbReference>
<dbReference type="STRING" id="471856.Jden_0665"/>
<evidence type="ECO:0000259" key="5">
    <source>
        <dbReference type="PROSITE" id="PS50949"/>
    </source>
</evidence>